<dbReference type="RefSeq" id="WP_092456314.1">
    <property type="nucleotide sequence ID" value="NZ_FOJI01000016.1"/>
</dbReference>
<feature type="domain" description="Phosphatidic acid phosphatase type 2/haloperoxidase" evidence="2">
    <location>
        <begin position="52"/>
        <end position="161"/>
    </location>
</feature>
<dbReference type="STRING" id="99656.SAMN05421659_1162"/>
<keyword evidence="4" id="KW-1185">Reference proteome</keyword>
<organism evidence="3 4">
    <name type="scientific">[Clostridium] fimetarium</name>
    <dbReference type="NCBI Taxonomy" id="99656"/>
    <lineage>
        <taxon>Bacteria</taxon>
        <taxon>Bacillati</taxon>
        <taxon>Bacillota</taxon>
        <taxon>Clostridia</taxon>
        <taxon>Lachnospirales</taxon>
        <taxon>Lachnospiraceae</taxon>
    </lineage>
</organism>
<dbReference type="SMART" id="SM00014">
    <property type="entry name" value="acidPPc"/>
    <property type="match status" value="1"/>
</dbReference>
<feature type="transmembrane region" description="Helical" evidence="1">
    <location>
        <begin position="25"/>
        <end position="47"/>
    </location>
</feature>
<dbReference type="SUPFAM" id="SSF48317">
    <property type="entry name" value="Acid phosphatase/Vanadium-dependent haloperoxidase"/>
    <property type="match status" value="1"/>
</dbReference>
<keyword evidence="1" id="KW-0812">Transmembrane</keyword>
<dbReference type="InterPro" id="IPR000326">
    <property type="entry name" value="PAP2/HPO"/>
</dbReference>
<proteinExistence type="predicted"/>
<name>A0A1I0RJB5_9FIRM</name>
<dbReference type="PANTHER" id="PTHR14969">
    <property type="entry name" value="SPHINGOSINE-1-PHOSPHATE PHOSPHOHYDROLASE"/>
    <property type="match status" value="1"/>
</dbReference>
<feature type="transmembrane region" description="Helical" evidence="1">
    <location>
        <begin position="146"/>
        <end position="163"/>
    </location>
</feature>
<reference evidence="3 4" key="1">
    <citation type="submission" date="2016-10" db="EMBL/GenBank/DDBJ databases">
        <authorList>
            <person name="de Groot N.N."/>
        </authorList>
    </citation>
    <scope>NUCLEOTIDE SEQUENCE [LARGE SCALE GENOMIC DNA]</scope>
    <source>
        <strain evidence="3 4">DSM 9179</strain>
    </source>
</reference>
<sequence length="164" mass="18764">MNEINYAKIRLWLLAENRRIKSFMFLYKTLPLIVFISYIILCGWLFINGDTRIFKVILIPLVIFVLVSIIRKIIDSPRPYVVLNIEPLVKKDKVGESFPSRHVLSVCIIAVACFYINPWLGVFMSVIASLIAIIRVLAGVHFIKDVIVGAFISYVIGGLSFWLF</sequence>
<dbReference type="PANTHER" id="PTHR14969:SF13">
    <property type="entry name" value="AT30094P"/>
    <property type="match status" value="1"/>
</dbReference>
<dbReference type="InterPro" id="IPR036938">
    <property type="entry name" value="PAP2/HPO_sf"/>
</dbReference>
<accession>A0A1I0RJB5</accession>
<keyword evidence="1" id="KW-1133">Transmembrane helix</keyword>
<evidence type="ECO:0000256" key="1">
    <source>
        <dbReference type="SAM" id="Phobius"/>
    </source>
</evidence>
<protein>
    <submittedName>
        <fullName evidence="3">PAP2 superfamily protein</fullName>
    </submittedName>
</protein>
<feature type="transmembrane region" description="Helical" evidence="1">
    <location>
        <begin position="53"/>
        <end position="70"/>
    </location>
</feature>
<dbReference type="Gene3D" id="1.20.144.10">
    <property type="entry name" value="Phosphatidic acid phosphatase type 2/haloperoxidase"/>
    <property type="match status" value="1"/>
</dbReference>
<keyword evidence="1" id="KW-0472">Membrane</keyword>
<dbReference type="EMBL" id="FOJI01000016">
    <property type="protein sequence ID" value="SEW40364.1"/>
    <property type="molecule type" value="Genomic_DNA"/>
</dbReference>
<feature type="transmembrane region" description="Helical" evidence="1">
    <location>
        <begin position="103"/>
        <end position="134"/>
    </location>
</feature>
<evidence type="ECO:0000313" key="3">
    <source>
        <dbReference type="EMBL" id="SEW40364.1"/>
    </source>
</evidence>
<evidence type="ECO:0000313" key="4">
    <source>
        <dbReference type="Proteomes" id="UP000199701"/>
    </source>
</evidence>
<gene>
    <name evidence="3" type="ORF">SAMN05421659_1162</name>
</gene>
<evidence type="ECO:0000259" key="2">
    <source>
        <dbReference type="SMART" id="SM00014"/>
    </source>
</evidence>
<dbReference type="AlphaFoldDB" id="A0A1I0RJB5"/>
<dbReference type="OrthoDB" id="9789113at2"/>
<dbReference type="Pfam" id="PF01569">
    <property type="entry name" value="PAP2"/>
    <property type="match status" value="1"/>
</dbReference>
<dbReference type="Proteomes" id="UP000199701">
    <property type="component" value="Unassembled WGS sequence"/>
</dbReference>